<dbReference type="EMBL" id="FWXZ01000002">
    <property type="protein sequence ID" value="SMC53434.1"/>
    <property type="molecule type" value="Genomic_DNA"/>
</dbReference>
<gene>
    <name evidence="1" type="ORF">SAMN06297397_1286</name>
</gene>
<reference evidence="1" key="1">
    <citation type="submission" date="2017-04" db="EMBL/GenBank/DDBJ databases">
        <authorList>
            <person name="Varghese N."/>
            <person name="Submissions S."/>
        </authorList>
    </citation>
    <scope>NUCLEOTIDE SEQUENCE</scope>
    <source>
        <strain evidence="1">WTE2008</strain>
    </source>
</reference>
<comment type="caution">
    <text evidence="1">The sequence shown here is derived from an EMBL/GenBank/DDBJ whole genome shotgun (WGS) entry which is preliminary data.</text>
</comment>
<name>A0AC61PKD8_9FIRM</name>
<evidence type="ECO:0000313" key="2">
    <source>
        <dbReference type="Proteomes" id="UP000192328"/>
    </source>
</evidence>
<organism evidence="1 2">
    <name type="scientific">Aristaeella lactis</name>
    <dbReference type="NCBI Taxonomy" id="3046383"/>
    <lineage>
        <taxon>Bacteria</taxon>
        <taxon>Bacillati</taxon>
        <taxon>Bacillota</taxon>
        <taxon>Clostridia</taxon>
        <taxon>Eubacteriales</taxon>
        <taxon>Aristaeellaceae</taxon>
        <taxon>Aristaeella</taxon>
    </lineage>
</organism>
<sequence length="409" mass="45305">MTVHDIRHNISFFRQERPPVYFDNSATTQQPDEVIRAVINFSRYTNANPFRGLYDLSGEATAVYEAARKKVAAFLNISDPRQIVFTRNTTESINLVAECILRTNHSRFRIDPGDRIVVTVSEHHSNLLPWQRLARITGARLVFMEPDSTGLITDAEIESRITDRTKLVAAAHVSNVWGRVNPIDKIILRARSVGALTVIDGAQAVAHMKVDVRNTGCDFYAFSGHKMLGPMGIGVLFGRADLLEQLDPFLSGGEMIEYVTRESATYAPIPHKFEAGTVNAAGAAGLAAACDYIDKIGFDYIKSQVNTLTAEVMNGMREMEGITVYGSRNPSEHNGIVSFSIAGCHPHDVASILNEDHICVRAGHHCAQPLMQFLGIGSCVRCSLYAYNTHREVSRFIDCLSRVRKVMGY</sequence>
<dbReference type="Proteomes" id="UP000192328">
    <property type="component" value="Unassembled WGS sequence"/>
</dbReference>
<proteinExistence type="predicted"/>
<protein>
    <submittedName>
        <fullName evidence="1">Cysteine desulfurase / selenocysteine lyase</fullName>
    </submittedName>
</protein>
<keyword evidence="2" id="KW-1185">Reference proteome</keyword>
<keyword evidence="1" id="KW-0456">Lyase</keyword>
<evidence type="ECO:0000313" key="1">
    <source>
        <dbReference type="EMBL" id="SMC53434.1"/>
    </source>
</evidence>
<accession>A0AC61PKD8</accession>